<sequence length="455" mass="51470">MQHLIIWTTDDPPTTGIVEDKDFRQLKTKAKARSEGTWFNVELIKSSNDRKFLDNLEVDVDGRIITPKRKEKYPNIQRLTRRQGLAEKKQVACAKAAASLSNEEQILGSRSIFDDESSENESGSCDVSVKTVGSGGVEVQSASSKKAAQLSQSGSNTSTKLLQSGANKGRLSISDRKTSQTSSKKVADGTQKRDEQPEKISNEAQMPRNEKLSSQGGGGLPGGETLTDPEPISTPEEIDEIYEEGVSHKEGNGADQASEETGGQDEKSEEEIIERDQEQVDMEIDGDHQREPGMENEQQVYPREVDVDAEKENESARENDQEVNENMEVESLDEEEEYRRSLVSEERRNGMTRLLKKYNIFIDTRELSELKDRWRHKPAEFARRLMRLIVGKNQLLRMTPTGWGGTPRIPKKTFTAVLRYVNKKCKKEEDRLTRRQYRRVLTNMCNGLRGSKAKR</sequence>
<accession>A0ACC2PDD8</accession>
<gene>
    <name evidence="1" type="ORF">QAD02_016603</name>
</gene>
<evidence type="ECO:0000313" key="1">
    <source>
        <dbReference type="EMBL" id="KAJ8680816.1"/>
    </source>
</evidence>
<reference evidence="1" key="1">
    <citation type="submission" date="2023-04" db="EMBL/GenBank/DDBJ databases">
        <title>A chromosome-level genome assembly of the parasitoid wasp Eretmocerus hayati.</title>
        <authorList>
            <person name="Zhong Y."/>
            <person name="Liu S."/>
            <person name="Liu Y."/>
        </authorList>
    </citation>
    <scope>NUCLEOTIDE SEQUENCE</scope>
    <source>
        <strain evidence="1">ZJU_SS_LIU_2023</strain>
    </source>
</reference>
<comment type="caution">
    <text evidence="1">The sequence shown here is derived from an EMBL/GenBank/DDBJ whole genome shotgun (WGS) entry which is preliminary data.</text>
</comment>
<dbReference type="Proteomes" id="UP001239111">
    <property type="component" value="Chromosome 2"/>
</dbReference>
<evidence type="ECO:0000313" key="2">
    <source>
        <dbReference type="Proteomes" id="UP001239111"/>
    </source>
</evidence>
<organism evidence="1 2">
    <name type="scientific">Eretmocerus hayati</name>
    <dbReference type="NCBI Taxonomy" id="131215"/>
    <lineage>
        <taxon>Eukaryota</taxon>
        <taxon>Metazoa</taxon>
        <taxon>Ecdysozoa</taxon>
        <taxon>Arthropoda</taxon>
        <taxon>Hexapoda</taxon>
        <taxon>Insecta</taxon>
        <taxon>Pterygota</taxon>
        <taxon>Neoptera</taxon>
        <taxon>Endopterygota</taxon>
        <taxon>Hymenoptera</taxon>
        <taxon>Apocrita</taxon>
        <taxon>Proctotrupomorpha</taxon>
        <taxon>Chalcidoidea</taxon>
        <taxon>Aphelinidae</taxon>
        <taxon>Aphelininae</taxon>
        <taxon>Eretmocerus</taxon>
    </lineage>
</organism>
<name>A0ACC2PDD8_9HYME</name>
<dbReference type="EMBL" id="CM056742">
    <property type="protein sequence ID" value="KAJ8680816.1"/>
    <property type="molecule type" value="Genomic_DNA"/>
</dbReference>
<keyword evidence="2" id="KW-1185">Reference proteome</keyword>
<protein>
    <submittedName>
        <fullName evidence="1">Uncharacterized protein</fullName>
    </submittedName>
</protein>
<proteinExistence type="predicted"/>